<proteinExistence type="predicted"/>
<feature type="compositionally biased region" description="Low complexity" evidence="1">
    <location>
        <begin position="23"/>
        <end position="42"/>
    </location>
</feature>
<feature type="compositionally biased region" description="Basic residues" evidence="1">
    <location>
        <begin position="118"/>
        <end position="134"/>
    </location>
</feature>
<name>A0A8B9AMZ4_PHODC</name>
<sequence length="282" mass="29355">MAGEEDGGGCYSGDGGVVAVKGGRSARAEASAALTAKAEAGGRSQGDAAVGRSGGAEGAAEQSKRQAGGGGAAATAEADCDGGRRGWAARWRQIAKKEGDGGFGRWSESGEGWAARGGTRRRHGWSGAQGRRRGVRPEKTNRGGTDRASGEWVNGFCSYPLGLMVFNLPTVREGGSFLVAAAAGTGCGGALRRRTVAGEGWPVTVAAEGGFRWCRRKRGWRCGRSARRRNSAAGRRRDAEVGKIFLWWFGRCWRRLMAAVEASTGVMTGGKGKGGTSRWEPG</sequence>
<gene>
    <name evidence="3" type="primary">LOC120112213</name>
</gene>
<protein>
    <submittedName>
        <fullName evidence="3">Uncharacterized PE-PGRS family protein PE_PGRS54-like</fullName>
    </submittedName>
</protein>
<accession>A0A8B9AMZ4</accession>
<keyword evidence="2" id="KW-1185">Reference proteome</keyword>
<dbReference type="Proteomes" id="UP000228380">
    <property type="component" value="Chromosome 10"/>
</dbReference>
<evidence type="ECO:0000313" key="2">
    <source>
        <dbReference type="Proteomes" id="UP000228380"/>
    </source>
</evidence>
<dbReference type="AlphaFoldDB" id="A0A8B9AMZ4"/>
<feature type="compositionally biased region" description="Basic and acidic residues" evidence="1">
    <location>
        <begin position="135"/>
        <end position="147"/>
    </location>
</feature>
<reference evidence="2" key="1">
    <citation type="journal article" date="2019" name="Nat. Commun.">
        <title>Genome-wide association mapping of date palm fruit traits.</title>
        <authorList>
            <person name="Hazzouri K.M."/>
            <person name="Gros-Balthazard M."/>
            <person name="Flowers J.M."/>
            <person name="Copetti D."/>
            <person name="Lemansour A."/>
            <person name="Lebrun M."/>
            <person name="Masmoudi K."/>
            <person name="Ferrand S."/>
            <person name="Dhar M.I."/>
            <person name="Fresquez Z.A."/>
            <person name="Rosas U."/>
            <person name="Zhang J."/>
            <person name="Talag J."/>
            <person name="Lee S."/>
            <person name="Kudrna D."/>
            <person name="Powell R.F."/>
            <person name="Leitch I.J."/>
            <person name="Krueger R.R."/>
            <person name="Wing R.A."/>
            <person name="Amiri K.M.A."/>
            <person name="Purugganan M.D."/>
        </authorList>
    </citation>
    <scope>NUCLEOTIDE SEQUENCE [LARGE SCALE GENOMIC DNA]</scope>
    <source>
        <strain evidence="2">cv. Khalas</strain>
    </source>
</reference>
<evidence type="ECO:0000313" key="3">
    <source>
        <dbReference type="RefSeq" id="XP_038987002.1"/>
    </source>
</evidence>
<organism evidence="2 3">
    <name type="scientific">Phoenix dactylifera</name>
    <name type="common">Date palm</name>
    <dbReference type="NCBI Taxonomy" id="42345"/>
    <lineage>
        <taxon>Eukaryota</taxon>
        <taxon>Viridiplantae</taxon>
        <taxon>Streptophyta</taxon>
        <taxon>Embryophyta</taxon>
        <taxon>Tracheophyta</taxon>
        <taxon>Spermatophyta</taxon>
        <taxon>Magnoliopsida</taxon>
        <taxon>Liliopsida</taxon>
        <taxon>Arecaceae</taxon>
        <taxon>Coryphoideae</taxon>
        <taxon>Phoeniceae</taxon>
        <taxon>Phoenix</taxon>
    </lineage>
</organism>
<dbReference type="KEGG" id="pda:120112213"/>
<reference evidence="3" key="2">
    <citation type="submission" date="2025-08" db="UniProtKB">
        <authorList>
            <consortium name="RefSeq"/>
        </authorList>
    </citation>
    <scope>IDENTIFICATION</scope>
    <source>
        <tissue evidence="3">Young leaves</tissue>
    </source>
</reference>
<dbReference type="RefSeq" id="XP_038987002.1">
    <property type="nucleotide sequence ID" value="XM_039131074.1"/>
</dbReference>
<feature type="region of interest" description="Disordered" evidence="1">
    <location>
        <begin position="98"/>
        <end position="147"/>
    </location>
</feature>
<evidence type="ECO:0000256" key="1">
    <source>
        <dbReference type="SAM" id="MobiDB-lite"/>
    </source>
</evidence>
<feature type="region of interest" description="Disordered" evidence="1">
    <location>
        <begin position="23"/>
        <end position="79"/>
    </location>
</feature>
<dbReference type="GeneID" id="120112213"/>